<dbReference type="Gene3D" id="3.60.15.10">
    <property type="entry name" value="Ribonuclease Z/Hydroxyacylglutathione hydrolase-like"/>
    <property type="match status" value="1"/>
</dbReference>
<dbReference type="InterPro" id="IPR050855">
    <property type="entry name" value="NDM-1-like"/>
</dbReference>
<comment type="similarity">
    <text evidence="4">Belongs to the metallo-beta-lactamase superfamily. Class-B beta-lactamase family.</text>
</comment>
<keyword evidence="7" id="KW-0732">Signal</keyword>
<dbReference type="SMART" id="SM00849">
    <property type="entry name" value="Lactamase_B"/>
    <property type="match status" value="1"/>
</dbReference>
<dbReference type="EMBL" id="CP097636">
    <property type="protein sequence ID" value="URI11830.1"/>
    <property type="molecule type" value="Genomic_DNA"/>
</dbReference>
<dbReference type="InterPro" id="IPR001279">
    <property type="entry name" value="Metallo-B-lactamas"/>
</dbReference>
<keyword evidence="9" id="KW-0378">Hydrolase</keyword>
<evidence type="ECO:0000313" key="14">
    <source>
        <dbReference type="Proteomes" id="UP001056201"/>
    </source>
</evidence>
<evidence type="ECO:0000256" key="1">
    <source>
        <dbReference type="ARBA" id="ARBA00001526"/>
    </source>
</evidence>
<dbReference type="SUPFAM" id="SSF56281">
    <property type="entry name" value="Metallo-hydrolase/oxidoreductase"/>
    <property type="match status" value="1"/>
</dbReference>
<evidence type="ECO:0000256" key="5">
    <source>
        <dbReference type="ARBA" id="ARBA00012865"/>
    </source>
</evidence>
<evidence type="ECO:0000256" key="10">
    <source>
        <dbReference type="ARBA" id="ARBA00022833"/>
    </source>
</evidence>
<dbReference type="CDD" id="cd06262">
    <property type="entry name" value="metallo-hydrolase-like_MBL-fold"/>
    <property type="match status" value="1"/>
</dbReference>
<name>A0ABY4SGY1_AQUTE</name>
<keyword evidence="8" id="KW-0574">Periplasm</keyword>
<dbReference type="InterPro" id="IPR036866">
    <property type="entry name" value="RibonucZ/Hydroxyglut_hydro"/>
</dbReference>
<dbReference type="RefSeq" id="WP_250200020.1">
    <property type="nucleotide sequence ID" value="NZ_CP097636.1"/>
</dbReference>
<dbReference type="Pfam" id="PF00753">
    <property type="entry name" value="Lactamase_B"/>
    <property type="match status" value="1"/>
</dbReference>
<keyword evidence="14" id="KW-1185">Reference proteome</keyword>
<evidence type="ECO:0000256" key="11">
    <source>
        <dbReference type="ARBA" id="ARBA00023251"/>
    </source>
</evidence>
<evidence type="ECO:0000259" key="12">
    <source>
        <dbReference type="SMART" id="SM00849"/>
    </source>
</evidence>
<evidence type="ECO:0000256" key="6">
    <source>
        <dbReference type="ARBA" id="ARBA00022723"/>
    </source>
</evidence>
<comment type="cofactor">
    <cofactor evidence="2">
        <name>Zn(2+)</name>
        <dbReference type="ChEBI" id="CHEBI:29105"/>
    </cofactor>
</comment>
<evidence type="ECO:0000256" key="9">
    <source>
        <dbReference type="ARBA" id="ARBA00022801"/>
    </source>
</evidence>
<evidence type="ECO:0000256" key="7">
    <source>
        <dbReference type="ARBA" id="ARBA00022729"/>
    </source>
</evidence>
<evidence type="ECO:0000256" key="3">
    <source>
        <dbReference type="ARBA" id="ARBA00004418"/>
    </source>
</evidence>
<keyword evidence="10" id="KW-0862">Zinc</keyword>
<keyword evidence="6" id="KW-0479">Metal-binding</keyword>
<evidence type="ECO:0000313" key="13">
    <source>
        <dbReference type="EMBL" id="URI11830.1"/>
    </source>
</evidence>
<comment type="catalytic activity">
    <reaction evidence="1">
        <text>a beta-lactam + H2O = a substituted beta-amino acid</text>
        <dbReference type="Rhea" id="RHEA:20401"/>
        <dbReference type="ChEBI" id="CHEBI:15377"/>
        <dbReference type="ChEBI" id="CHEBI:35627"/>
        <dbReference type="ChEBI" id="CHEBI:140347"/>
        <dbReference type="EC" id="3.5.2.6"/>
    </reaction>
</comment>
<dbReference type="PROSITE" id="PS00743">
    <property type="entry name" value="BETA_LACTAMASE_B_1"/>
    <property type="match status" value="1"/>
</dbReference>
<evidence type="ECO:0000256" key="2">
    <source>
        <dbReference type="ARBA" id="ARBA00001947"/>
    </source>
</evidence>
<dbReference type="EC" id="3.5.2.6" evidence="5"/>
<organism evidence="13 14">
    <name type="scientific">Aquincola tertiaricarbonis</name>
    <dbReference type="NCBI Taxonomy" id="391953"/>
    <lineage>
        <taxon>Bacteria</taxon>
        <taxon>Pseudomonadati</taxon>
        <taxon>Pseudomonadota</taxon>
        <taxon>Betaproteobacteria</taxon>
        <taxon>Burkholderiales</taxon>
        <taxon>Sphaerotilaceae</taxon>
        <taxon>Aquincola</taxon>
    </lineage>
</organism>
<reference evidence="13" key="1">
    <citation type="submission" date="2022-05" db="EMBL/GenBank/DDBJ databases">
        <title>An RpoN-dependent PEP-CTERM gene is involved in floc formation of an Aquincola tertiaricarbonis strain.</title>
        <authorList>
            <person name="Qiu D."/>
            <person name="Xia M."/>
        </authorList>
    </citation>
    <scope>NUCLEOTIDE SEQUENCE</scope>
    <source>
        <strain evidence="13">RN12</strain>
    </source>
</reference>
<dbReference type="PANTHER" id="PTHR42951:SF14">
    <property type="entry name" value="METALLO-BETA-LACTAMASE SUPERFAMILY PROTEIN"/>
    <property type="match status" value="1"/>
</dbReference>
<evidence type="ECO:0000256" key="8">
    <source>
        <dbReference type="ARBA" id="ARBA00022764"/>
    </source>
</evidence>
<protein>
    <recommendedName>
        <fullName evidence="5">beta-lactamase</fullName>
        <ecNumber evidence="5">3.5.2.6</ecNumber>
    </recommendedName>
</protein>
<evidence type="ECO:0000256" key="4">
    <source>
        <dbReference type="ARBA" id="ARBA00005250"/>
    </source>
</evidence>
<sequence length="307" mass="32852">MHPSFERLGLTVLERGWLSANNIVFEGRPGSPPAVVDTGYVSHAAQTLALVGQLLPEGPARVINTHLHADHCGGNAALQAGSGAECWVPAPLVAAVNRWDTAGALSFEAIDQRCDRFSAHHGLADGQLLRLGGHDWQVHAAPGHDPDAVMLFEPTRRVLISGDALWQQRVAIVFSELVGEDGIGPALTALQRIEALAPQIVIPGHGAPFTAVAEAIAASRQRLAQFAQQPLAHLRYALRALVMFHLLELRSRPRDTLLQWMTSTPLLAGIARQLPAGLALADFAADNLDRLLHDGTLVAEAGQVRLP</sequence>
<proteinExistence type="inferred from homology"/>
<dbReference type="Proteomes" id="UP001056201">
    <property type="component" value="Chromosome 2"/>
</dbReference>
<accession>A0ABY4SGY1</accession>
<dbReference type="PANTHER" id="PTHR42951">
    <property type="entry name" value="METALLO-BETA-LACTAMASE DOMAIN-CONTAINING"/>
    <property type="match status" value="1"/>
</dbReference>
<comment type="subcellular location">
    <subcellularLocation>
        <location evidence="3">Periplasm</location>
    </subcellularLocation>
</comment>
<dbReference type="InterPro" id="IPR001018">
    <property type="entry name" value="Beta-lactamase_class-B_CS"/>
</dbReference>
<gene>
    <name evidence="13" type="ORF">MW290_16005</name>
</gene>
<feature type="domain" description="Metallo-beta-lactamase" evidence="12">
    <location>
        <begin position="19"/>
        <end position="205"/>
    </location>
</feature>
<keyword evidence="11" id="KW-0046">Antibiotic resistance</keyword>